<protein>
    <submittedName>
        <fullName evidence="1">Uncharacterized protein</fullName>
    </submittedName>
</protein>
<dbReference type="EMBL" id="AQHR01000085">
    <property type="protein sequence ID" value="EON76588.1"/>
    <property type="molecule type" value="Genomic_DNA"/>
</dbReference>
<dbReference type="STRING" id="1232681.ADIS_3038"/>
<comment type="caution">
    <text evidence="1">The sequence shown here is derived from an EMBL/GenBank/DDBJ whole genome shotgun (WGS) entry which is preliminary data.</text>
</comment>
<reference evidence="1 2" key="1">
    <citation type="submission" date="2013-02" db="EMBL/GenBank/DDBJ databases">
        <title>A novel strain isolated from Lonar lake, Maharashtra, India.</title>
        <authorList>
            <person name="Singh A."/>
        </authorList>
    </citation>
    <scope>NUCLEOTIDE SEQUENCE [LARGE SCALE GENOMIC DNA]</scope>
    <source>
        <strain evidence="1 2">AK24</strain>
    </source>
</reference>
<gene>
    <name evidence="1" type="ORF">ADIS_3038</name>
</gene>
<organism evidence="1 2">
    <name type="scientific">Lunatimonas lonarensis</name>
    <dbReference type="NCBI Taxonomy" id="1232681"/>
    <lineage>
        <taxon>Bacteria</taxon>
        <taxon>Pseudomonadati</taxon>
        <taxon>Bacteroidota</taxon>
        <taxon>Cytophagia</taxon>
        <taxon>Cytophagales</taxon>
        <taxon>Cyclobacteriaceae</taxon>
    </lineage>
</organism>
<dbReference type="Gene3D" id="3.40.50.620">
    <property type="entry name" value="HUPs"/>
    <property type="match status" value="1"/>
</dbReference>
<name>R7ZRC8_9BACT</name>
<accession>R7ZRC8</accession>
<keyword evidence="2" id="KW-1185">Reference proteome</keyword>
<proteinExistence type="predicted"/>
<evidence type="ECO:0000313" key="1">
    <source>
        <dbReference type="EMBL" id="EON76588.1"/>
    </source>
</evidence>
<dbReference type="AlphaFoldDB" id="R7ZRC8"/>
<dbReference type="InterPro" id="IPR014729">
    <property type="entry name" value="Rossmann-like_a/b/a_fold"/>
</dbReference>
<dbReference type="Proteomes" id="UP000013909">
    <property type="component" value="Unassembled WGS sequence"/>
</dbReference>
<sequence>MTQQERMAVLGACRFVDEVRSDGPREVSDAFLDDQGFDLFAYGYSDERERNTKAYEYRNISSERIRIIPYSSEISTTQLIQRVKTLLSTE</sequence>
<evidence type="ECO:0000313" key="2">
    <source>
        <dbReference type="Proteomes" id="UP000013909"/>
    </source>
</evidence>